<sequence length="124" mass="12893">MQRRLCAAILSLEAIAFGLSTPVLIAVAGVPAGTAVVIGVGLLVACVLVAGLLRFRWAYAVGWAVQVAAIAVGIEVRAMVFLGLVFLALWATAYFLGAKIERERAEWTATGRFPGAPQPGPDGS</sequence>
<keyword evidence="1" id="KW-1133">Transmembrane helix</keyword>
<dbReference type="InterPro" id="IPR025327">
    <property type="entry name" value="DUF4233"/>
</dbReference>
<reference evidence="2 3" key="1">
    <citation type="submission" date="2018-11" db="EMBL/GenBank/DDBJ databases">
        <title>Sequencing the genomes of 1000 actinobacteria strains.</title>
        <authorList>
            <person name="Klenk H.-P."/>
        </authorList>
    </citation>
    <scope>NUCLEOTIDE SEQUENCE [LARGE SCALE GENOMIC DNA]</scope>
    <source>
        <strain evidence="2 3">DSM 12652</strain>
    </source>
</reference>
<keyword evidence="1" id="KW-0472">Membrane</keyword>
<feature type="transmembrane region" description="Helical" evidence="1">
    <location>
        <begin position="26"/>
        <end position="50"/>
    </location>
</feature>
<accession>A0A3N2CVT6</accession>
<keyword evidence="3" id="KW-1185">Reference proteome</keyword>
<evidence type="ECO:0000313" key="3">
    <source>
        <dbReference type="Proteomes" id="UP000281738"/>
    </source>
</evidence>
<dbReference type="AlphaFoldDB" id="A0A3N2CVT6"/>
<dbReference type="Pfam" id="PF14017">
    <property type="entry name" value="DUF4233"/>
    <property type="match status" value="1"/>
</dbReference>
<feature type="transmembrane region" description="Helical" evidence="1">
    <location>
        <begin position="57"/>
        <end position="74"/>
    </location>
</feature>
<dbReference type="OrthoDB" id="3267755at2"/>
<dbReference type="Proteomes" id="UP000281738">
    <property type="component" value="Unassembled WGS sequence"/>
</dbReference>
<keyword evidence="1" id="KW-0812">Transmembrane</keyword>
<dbReference type="EMBL" id="RKHO01000001">
    <property type="protein sequence ID" value="ROR91665.1"/>
    <property type="molecule type" value="Genomic_DNA"/>
</dbReference>
<gene>
    <name evidence="2" type="ORF">EDD33_2536</name>
</gene>
<organism evidence="2 3">
    <name type="scientific">Nocardioides aurantiacus</name>
    <dbReference type="NCBI Taxonomy" id="86796"/>
    <lineage>
        <taxon>Bacteria</taxon>
        <taxon>Bacillati</taxon>
        <taxon>Actinomycetota</taxon>
        <taxon>Actinomycetes</taxon>
        <taxon>Propionibacteriales</taxon>
        <taxon>Nocardioidaceae</taxon>
        <taxon>Nocardioides</taxon>
    </lineage>
</organism>
<evidence type="ECO:0000256" key="1">
    <source>
        <dbReference type="SAM" id="Phobius"/>
    </source>
</evidence>
<feature type="transmembrane region" description="Helical" evidence="1">
    <location>
        <begin position="80"/>
        <end position="97"/>
    </location>
</feature>
<name>A0A3N2CVT6_9ACTN</name>
<protein>
    <submittedName>
        <fullName evidence="2">Uncharacterized protein DUF4233</fullName>
    </submittedName>
</protein>
<proteinExistence type="predicted"/>
<dbReference type="RefSeq" id="WP_123391257.1">
    <property type="nucleotide sequence ID" value="NZ_RKHO01000001.1"/>
</dbReference>
<evidence type="ECO:0000313" key="2">
    <source>
        <dbReference type="EMBL" id="ROR91665.1"/>
    </source>
</evidence>
<comment type="caution">
    <text evidence="2">The sequence shown here is derived from an EMBL/GenBank/DDBJ whole genome shotgun (WGS) entry which is preliminary data.</text>
</comment>